<evidence type="ECO:0000256" key="2">
    <source>
        <dbReference type="PIRNR" id="PIRNR006241"/>
    </source>
</evidence>
<dbReference type="Proteomes" id="UP000190637">
    <property type="component" value="Unassembled WGS sequence"/>
</dbReference>
<dbReference type="GO" id="GO:0046487">
    <property type="term" value="P:glyoxylate metabolic process"/>
    <property type="evidence" value="ECO:0007669"/>
    <property type="project" value="TreeGrafter"/>
</dbReference>
<reference evidence="5 6" key="1">
    <citation type="submission" date="2017-02" db="EMBL/GenBank/DDBJ databases">
        <authorList>
            <person name="Peterson S.W."/>
        </authorList>
    </citation>
    <scope>NUCLEOTIDE SEQUENCE [LARGE SCALE GENOMIC DNA]</scope>
    <source>
        <strain evidence="5 6">DSM 45154</strain>
    </source>
</reference>
<dbReference type="InterPro" id="IPR026040">
    <property type="entry name" value="HyI-like"/>
</dbReference>
<evidence type="ECO:0000259" key="4">
    <source>
        <dbReference type="Pfam" id="PF01261"/>
    </source>
</evidence>
<dbReference type="InterPro" id="IPR036237">
    <property type="entry name" value="Xyl_isomerase-like_sf"/>
</dbReference>
<accession>A0A1T4LNT8</accession>
<organism evidence="5 6">
    <name type="scientific">Marinactinospora thermotolerans DSM 45154</name>
    <dbReference type="NCBI Taxonomy" id="1122192"/>
    <lineage>
        <taxon>Bacteria</taxon>
        <taxon>Bacillati</taxon>
        <taxon>Actinomycetota</taxon>
        <taxon>Actinomycetes</taxon>
        <taxon>Streptosporangiales</taxon>
        <taxon>Nocardiopsidaceae</taxon>
        <taxon>Marinactinospora</taxon>
    </lineage>
</organism>
<dbReference type="InterPro" id="IPR050417">
    <property type="entry name" value="Sugar_Epim/Isomerase"/>
</dbReference>
<dbReference type="Pfam" id="PF01261">
    <property type="entry name" value="AP_endonuc_2"/>
    <property type="match status" value="1"/>
</dbReference>
<dbReference type="Gene3D" id="3.20.20.150">
    <property type="entry name" value="Divalent-metal-dependent TIM barrel enzymes"/>
    <property type="match status" value="1"/>
</dbReference>
<evidence type="ECO:0000256" key="1">
    <source>
        <dbReference type="ARBA" id="ARBA00023235"/>
    </source>
</evidence>
<keyword evidence="5" id="KW-0670">Pyruvate</keyword>
<dbReference type="PIRSF" id="PIRSF006241">
    <property type="entry name" value="HyI"/>
    <property type="match status" value="1"/>
</dbReference>
<dbReference type="PANTHER" id="PTHR43489:SF6">
    <property type="entry name" value="HYDROXYPYRUVATE ISOMERASE-RELATED"/>
    <property type="match status" value="1"/>
</dbReference>
<name>A0A1T4LNT8_9ACTN</name>
<comment type="similarity">
    <text evidence="2">Belongs to the hyi family.</text>
</comment>
<dbReference type="OrthoDB" id="9786584at2"/>
<evidence type="ECO:0000313" key="5">
    <source>
        <dbReference type="EMBL" id="SJZ56333.1"/>
    </source>
</evidence>
<dbReference type="AlphaFoldDB" id="A0A1T4LNT8"/>
<gene>
    <name evidence="5" type="ORF">SAMN02745673_00765</name>
</gene>
<keyword evidence="6" id="KW-1185">Reference proteome</keyword>
<feature type="active site" description="Proton donor/acceptor" evidence="3">
    <location>
        <position position="250"/>
    </location>
</feature>
<dbReference type="SUPFAM" id="SSF51658">
    <property type="entry name" value="Xylose isomerase-like"/>
    <property type="match status" value="1"/>
</dbReference>
<feature type="active site" description="Proton donor/acceptor" evidence="3">
    <location>
        <position position="152"/>
    </location>
</feature>
<sequence>MSHTLRYTANCSLLFTELPVNERPAAAAAAGFDAVEFWWPFARPVPGDAEVDAFVTAITDAGVRLTGLNFYAGEMPGPDRGVLSLPDRAQEFRDNVDVVVDIARRTGVAAFNALYGLRQDGIDPAEQDRIALESIGIAAAGVAAVGGTVLIEPISGADAYPLSTAADALRVVAAAHAAGAPNVALLADFFHLAANGDDVAAVVDAHAAEFGHIQIADFPGRGEPGTGTLPLDELLGAAQTKGYDGYVGLEYKPTVSSAESLGWLKR</sequence>
<dbReference type="EMBL" id="FUWS01000002">
    <property type="protein sequence ID" value="SJZ56333.1"/>
    <property type="molecule type" value="Genomic_DNA"/>
</dbReference>
<dbReference type="RefSeq" id="WP_078760186.1">
    <property type="nucleotide sequence ID" value="NZ_FUWS01000002.1"/>
</dbReference>
<dbReference type="GO" id="GO:0008903">
    <property type="term" value="F:hydroxypyruvate isomerase activity"/>
    <property type="evidence" value="ECO:0007669"/>
    <property type="project" value="TreeGrafter"/>
</dbReference>
<dbReference type="PANTHER" id="PTHR43489">
    <property type="entry name" value="ISOMERASE"/>
    <property type="match status" value="1"/>
</dbReference>
<proteinExistence type="inferred from homology"/>
<dbReference type="InterPro" id="IPR013022">
    <property type="entry name" value="Xyl_isomerase-like_TIM-brl"/>
</dbReference>
<protein>
    <submittedName>
        <fullName evidence="5">Hydroxypyruvate isomerase</fullName>
    </submittedName>
</protein>
<keyword evidence="1 2" id="KW-0413">Isomerase</keyword>
<evidence type="ECO:0000256" key="3">
    <source>
        <dbReference type="PIRSR" id="PIRSR006241-50"/>
    </source>
</evidence>
<evidence type="ECO:0000313" key="6">
    <source>
        <dbReference type="Proteomes" id="UP000190637"/>
    </source>
</evidence>
<feature type="domain" description="Xylose isomerase-like TIM barrel" evidence="4">
    <location>
        <begin position="25"/>
        <end position="266"/>
    </location>
</feature>
<dbReference type="STRING" id="1122192.SAMN02745673_00765"/>